<reference evidence="2" key="1">
    <citation type="submission" date="2023-04" db="EMBL/GenBank/DDBJ databases">
        <title>Phytophthora fragariaefolia NBRC 109709.</title>
        <authorList>
            <person name="Ichikawa N."/>
            <person name="Sato H."/>
            <person name="Tonouchi N."/>
        </authorList>
    </citation>
    <scope>NUCLEOTIDE SEQUENCE</scope>
    <source>
        <strain evidence="2">NBRC 109709</strain>
    </source>
</reference>
<dbReference type="AlphaFoldDB" id="A0A9W6XVB6"/>
<feature type="compositionally biased region" description="Low complexity" evidence="1">
    <location>
        <begin position="81"/>
        <end position="91"/>
    </location>
</feature>
<comment type="caution">
    <text evidence="2">The sequence shown here is derived from an EMBL/GenBank/DDBJ whole genome shotgun (WGS) entry which is preliminary data.</text>
</comment>
<name>A0A9W6XVB6_9STRA</name>
<sequence length="339" mass="33183">MPAAFATFLEELGELQLAIPPPPSPSEYSEASVPTPPVSSGTSGGATATPGSPTVDSDTSDDSGPVIPSSLHKDKSKRPAKSSSKLQSKSLPPKKKQRLGQPSVDLKARKAAKQAASAAASGSGNVLSFASIPSGSDPPFSPIPRPPASPASSTASTASLPSTPVVSRGITPGTEASVPVEVDDAGGSGADGAASEASVAPGGVSSSPMVSQPRCDGRPIRAASTTAGLRSMAVAENEAAPDALVLGLATPSPTPAVTQASVASSASTLDPAESAAVVAAASAAVVTSAPAHRRVANTCTGPIPPARVVATPTPRQAAAPRARAVVTATLSTMPGTRSM</sequence>
<feature type="compositionally biased region" description="Low complexity" evidence="1">
    <location>
        <begin position="26"/>
        <end position="66"/>
    </location>
</feature>
<feature type="compositionally biased region" description="Low complexity" evidence="1">
    <location>
        <begin position="191"/>
        <end position="200"/>
    </location>
</feature>
<proteinExistence type="predicted"/>
<evidence type="ECO:0000313" key="3">
    <source>
        <dbReference type="Proteomes" id="UP001165121"/>
    </source>
</evidence>
<feature type="compositionally biased region" description="Low complexity" evidence="1">
    <location>
        <begin position="150"/>
        <end position="164"/>
    </location>
</feature>
<evidence type="ECO:0000313" key="2">
    <source>
        <dbReference type="EMBL" id="GMF47833.1"/>
    </source>
</evidence>
<accession>A0A9W6XVB6</accession>
<organism evidence="2 3">
    <name type="scientific">Phytophthora fragariaefolia</name>
    <dbReference type="NCBI Taxonomy" id="1490495"/>
    <lineage>
        <taxon>Eukaryota</taxon>
        <taxon>Sar</taxon>
        <taxon>Stramenopiles</taxon>
        <taxon>Oomycota</taxon>
        <taxon>Peronosporomycetes</taxon>
        <taxon>Peronosporales</taxon>
        <taxon>Peronosporaceae</taxon>
        <taxon>Phytophthora</taxon>
    </lineage>
</organism>
<dbReference type="EMBL" id="BSXT01002216">
    <property type="protein sequence ID" value="GMF47833.1"/>
    <property type="molecule type" value="Genomic_DNA"/>
</dbReference>
<dbReference type="Proteomes" id="UP001165121">
    <property type="component" value="Unassembled WGS sequence"/>
</dbReference>
<feature type="compositionally biased region" description="Polar residues" evidence="1">
    <location>
        <begin position="124"/>
        <end position="134"/>
    </location>
</feature>
<gene>
    <name evidence="2" type="ORF">Pfra01_001821600</name>
</gene>
<evidence type="ECO:0000256" key="1">
    <source>
        <dbReference type="SAM" id="MobiDB-lite"/>
    </source>
</evidence>
<keyword evidence="3" id="KW-1185">Reference proteome</keyword>
<feature type="compositionally biased region" description="Pro residues" evidence="1">
    <location>
        <begin position="139"/>
        <end position="149"/>
    </location>
</feature>
<feature type="region of interest" description="Disordered" evidence="1">
    <location>
        <begin position="16"/>
        <end position="219"/>
    </location>
</feature>
<protein>
    <submittedName>
        <fullName evidence="2">Unnamed protein product</fullName>
    </submittedName>
</protein>
<feature type="compositionally biased region" description="Low complexity" evidence="1">
    <location>
        <begin position="113"/>
        <end position="123"/>
    </location>
</feature>